<dbReference type="Gene3D" id="1.20.1270.90">
    <property type="entry name" value="AF1782-like"/>
    <property type="match status" value="1"/>
</dbReference>
<dbReference type="Gene3D" id="2.60.120.260">
    <property type="entry name" value="Galactose-binding domain-like"/>
    <property type="match status" value="2"/>
</dbReference>
<name>A0ABX2GZN6_9FIRM</name>
<dbReference type="PANTHER" id="PTHR43678">
    <property type="entry name" value="PUTATIVE (AFU_ORTHOLOGUE AFUA_2G00640)-RELATED"/>
    <property type="match status" value="1"/>
</dbReference>
<dbReference type="InterPro" id="IPR000421">
    <property type="entry name" value="FA58C"/>
</dbReference>
<keyword evidence="3" id="KW-0326">Glycosidase</keyword>
<dbReference type="SUPFAM" id="SSF49785">
    <property type="entry name" value="Galactose-binding domain-like"/>
    <property type="match status" value="2"/>
</dbReference>
<gene>
    <name evidence="7" type="ORF">HFM93_08780</name>
</gene>
<dbReference type="InterPro" id="IPR026906">
    <property type="entry name" value="LRR_5"/>
</dbReference>
<evidence type="ECO:0000313" key="8">
    <source>
        <dbReference type="Proteomes" id="UP000821846"/>
    </source>
</evidence>
<dbReference type="SUPFAM" id="SSF51445">
    <property type="entry name" value="(Trans)glycosidases"/>
    <property type="match status" value="1"/>
</dbReference>
<feature type="compositionally biased region" description="Pro residues" evidence="4">
    <location>
        <begin position="1315"/>
        <end position="1333"/>
    </location>
</feature>
<dbReference type="Pfam" id="PF13385">
    <property type="entry name" value="Laminin_G_3"/>
    <property type="match status" value="1"/>
</dbReference>
<evidence type="ECO:0000256" key="4">
    <source>
        <dbReference type="SAM" id="MobiDB-lite"/>
    </source>
</evidence>
<feature type="domain" description="F5/8 type C" evidence="6">
    <location>
        <begin position="23"/>
        <end position="170"/>
    </location>
</feature>
<dbReference type="Gene3D" id="3.80.10.10">
    <property type="entry name" value="Ribonuclease Inhibitor"/>
    <property type="match status" value="1"/>
</dbReference>
<proteinExistence type="inferred from homology"/>
<evidence type="ECO:0000256" key="3">
    <source>
        <dbReference type="ARBA" id="ARBA00023295"/>
    </source>
</evidence>
<dbReference type="Pfam" id="PF00728">
    <property type="entry name" value="Glyco_hydro_20"/>
    <property type="match status" value="1"/>
</dbReference>
<organism evidence="7 8">
    <name type="scientific">Faecalicatena fissicatena</name>
    <dbReference type="NCBI Taxonomy" id="290055"/>
    <lineage>
        <taxon>Bacteria</taxon>
        <taxon>Bacillati</taxon>
        <taxon>Bacillota</taxon>
        <taxon>Clostridia</taxon>
        <taxon>Lachnospirales</taxon>
        <taxon>Lachnospiraceae</taxon>
        <taxon>Faecalicatena</taxon>
    </lineage>
</organism>
<dbReference type="PANTHER" id="PTHR43678:SF1">
    <property type="entry name" value="BETA-N-ACETYLHEXOSAMINIDASE"/>
    <property type="match status" value="1"/>
</dbReference>
<dbReference type="InterPro" id="IPR052764">
    <property type="entry name" value="GH20_Enzymes"/>
</dbReference>
<evidence type="ECO:0000313" key="7">
    <source>
        <dbReference type="EMBL" id="NSG30368.1"/>
    </source>
</evidence>
<dbReference type="PRINTS" id="PR00738">
    <property type="entry name" value="GLHYDRLASE20"/>
</dbReference>
<dbReference type="InterPro" id="IPR015883">
    <property type="entry name" value="Glyco_hydro_20_cat"/>
</dbReference>
<keyword evidence="2" id="KW-0378">Hydrolase</keyword>
<comment type="similarity">
    <text evidence="1">Belongs to the glycosyl hydrolase 20 family.</text>
</comment>
<feature type="signal peptide" evidence="5">
    <location>
        <begin position="1"/>
        <end position="32"/>
    </location>
</feature>
<dbReference type="PROSITE" id="PS50022">
    <property type="entry name" value="FA58C_3"/>
    <property type="match status" value="2"/>
</dbReference>
<evidence type="ECO:0000256" key="1">
    <source>
        <dbReference type="ARBA" id="ARBA00006285"/>
    </source>
</evidence>
<dbReference type="Pfam" id="PF13306">
    <property type="entry name" value="LRR_5"/>
    <property type="match status" value="1"/>
</dbReference>
<dbReference type="EMBL" id="JAAWUZ010000028">
    <property type="protein sequence ID" value="NSG30368.1"/>
    <property type="molecule type" value="Genomic_DNA"/>
</dbReference>
<dbReference type="RefSeq" id="WP_173866437.1">
    <property type="nucleotide sequence ID" value="NZ_JAAWUU010000028.1"/>
</dbReference>
<dbReference type="SUPFAM" id="SSF49899">
    <property type="entry name" value="Concanavalin A-like lectins/glucanases"/>
    <property type="match status" value="1"/>
</dbReference>
<feature type="chain" id="PRO_5046796957" evidence="5">
    <location>
        <begin position="33"/>
        <end position="1500"/>
    </location>
</feature>
<dbReference type="Gene3D" id="1.20.1270.70">
    <property type="entry name" value="Designed single chain three-helix bundle"/>
    <property type="match status" value="2"/>
</dbReference>
<sequence>MFKKKMKQIGAMAMAASMILASVQLPPLAANAAENTNLALSATATASNSEGGNEIAKINDGNMNTRWSHDQSNTSWAQLAWAESKTMKSFVINWQRNNAVNYTLQVSDDGQTWRDVYTATQAPATTTDKITLDTAVTGKFLRLNVTKIEPTNAGVTWNAISVWELQVYEGDIPDTRTQAAKIADSMTAPTVTADTTKIPMPTVPEGYTVEFDADYEQIIGSDGTVYKPLQTKTVKGFYQISNADGTDKAQSAEFTITVPGRYTDAEGANAKPDVIPALQEWHGETGDFVIQSSSKIVYADGLEATAKQFAEDYKDITGNDIQTVKGSESDAKKGDFYLTLNSTDQGLDEEGYIMTIGDSVKIEAEKATGAYWGVISALQILKQNKTTIPKGITRDYPKYEVRGFMLDVGRKAFDFNTVKEFAKNMAWYKMNNFHLHLSDNLIFLEDYATIDEAVENAYAGFRLESEIPNLTSEDTYYTKEEFRSFIKDSRTMGVNIIPEFDMPAHALAITRAFPNLMTKEAGGNHKYLIEELDIRKDGALDAAKSVWAQYFEGDDPVFDKDTTVHIGTDEFHGNGGNEYFRSFSDSMIKYIQGTGRDVRMWGSLSNKNGKTPVASKDVQLNIWNTGYANPKNMYDLGYDLINTLEGSLYIVPSAGYYSDYLNSQNLYNNWVPNNFSGTVLRAGDKQVLGGTYAIWNDQIGTRGNGITEYDDFDRFFQPLPSLSEKMWGEGTDRTYSEMRAVAEKVDTAPNTNPYYEADSVGNDVIDYSFDDEKVYDESGNNNDSVSEKNVEEVAGKSGNALKLNGGESYVETPVDMVGPTSGKTAGSSISMWVKRDAASDNSEQVLCETNTKFNTYAIKAVQKNTEKVGFSREGYDYSFDYELPKDEWVYLTINGYKDKAELYVNNKYVSSATLDNETKTSGSKVATLVLPVEYIGSKTNSFKGLVDELTVSADPTTVSESGNALSRAGWTVSACSQESSEGSAQNAIDGDDTTFWHTNWRTPDVISGTHNHYFEVTLPEVQTISRLSCLPRQNSANGRIFKYDIVVTKADGTETTVVTDGTWANDASEKFADFDPIEAKKVKLVIKDAGSDNAGKHGTIAELNLYAAYGKADVQKAYNTYVNYKSEDYTGKTWTFFADALANAKKVLDNADSTAAAYSQAYTNLTNVAAQLETTKDKLTRVLTGYQNFDTTGYSEGSIANYQKQVKKAEELLKKEGATGADFARALENLKKAKAALSTEEPAKSDKTKLTAAVAEAEKVNKADYTDDSVKSFEQALTAAKAVLEDTYATQAEVDAAVNTLKQAADALVKKTTPTPDPTPTPNPNPTPTPNPTPGKDDTAKVPAKGSKITDQKSGLVYKVTKSDAKNGTVKVTGLTAAKKNVKKVTIPATVTKDGYTFKVTQIAAKAFQKKARLTKVVIGANVTKIDAKAFYKDAKLKNITFKGNKAVKAGKNAFKGIKANAKVTVPYKISKKNLNKIKKALKSAGKKVVIKRKDIVIPY</sequence>
<dbReference type="CDD" id="cd06564">
    <property type="entry name" value="GH20_DspB_LnbB-like"/>
    <property type="match status" value="1"/>
</dbReference>
<protein>
    <submittedName>
        <fullName evidence="7">Family 20 glycosylhydrolase</fullName>
    </submittedName>
</protein>
<dbReference type="InterPro" id="IPR015882">
    <property type="entry name" value="HEX_bac_N"/>
</dbReference>
<dbReference type="InterPro" id="IPR029018">
    <property type="entry name" value="Hex-like_dom2"/>
</dbReference>
<accession>A0ABX2GZN6</accession>
<dbReference type="Gene3D" id="3.30.379.10">
    <property type="entry name" value="Chitobiase/beta-hexosaminidase domain 2-like"/>
    <property type="match status" value="1"/>
</dbReference>
<evidence type="ECO:0000256" key="5">
    <source>
        <dbReference type="SAM" id="SignalP"/>
    </source>
</evidence>
<dbReference type="InterPro" id="IPR017853">
    <property type="entry name" value="GH"/>
</dbReference>
<dbReference type="Gene3D" id="3.20.20.80">
    <property type="entry name" value="Glycosidases"/>
    <property type="match status" value="1"/>
</dbReference>
<keyword evidence="8" id="KW-1185">Reference proteome</keyword>
<dbReference type="Proteomes" id="UP000821846">
    <property type="component" value="Unassembled WGS sequence"/>
</dbReference>
<dbReference type="SUPFAM" id="SSF55545">
    <property type="entry name" value="beta-N-acetylhexosaminidase-like domain"/>
    <property type="match status" value="1"/>
</dbReference>
<dbReference type="Pfam" id="PF07554">
    <property type="entry name" value="FIVAR"/>
    <property type="match status" value="2"/>
</dbReference>
<comment type="caution">
    <text evidence="7">The sequence shown here is derived from an EMBL/GenBank/DDBJ whole genome shotgun (WGS) entry which is preliminary data.</text>
</comment>
<evidence type="ECO:0000256" key="2">
    <source>
        <dbReference type="ARBA" id="ARBA00022801"/>
    </source>
</evidence>
<evidence type="ECO:0000259" key="6">
    <source>
        <dbReference type="PROSITE" id="PS50022"/>
    </source>
</evidence>
<dbReference type="InterPro" id="IPR025705">
    <property type="entry name" value="Beta_hexosaminidase_sua/sub"/>
</dbReference>
<reference evidence="7 8" key="1">
    <citation type="journal article" date="2020" name="Cell Host Microbe">
        <title>Functional and Genomic Variation between Human-Derived Isolates of Lachnospiraceae Reveals Inter- and Intra-Species Diversity.</title>
        <authorList>
            <person name="Sorbara M.T."/>
            <person name="Littmann E.R."/>
            <person name="Fontana E."/>
            <person name="Moody T.U."/>
            <person name="Kohout C.E."/>
            <person name="Gjonbalaj M."/>
            <person name="Eaton V."/>
            <person name="Seok R."/>
            <person name="Leiner I.M."/>
            <person name="Pamer E.G."/>
        </authorList>
    </citation>
    <scope>NUCLEOTIDE SEQUENCE [LARGE SCALE GENOMIC DNA]</scope>
    <source>
        <strain evidence="7 8">MSK.14.16</strain>
    </source>
</reference>
<dbReference type="Pfam" id="PF00754">
    <property type="entry name" value="F5_F8_type_C"/>
    <property type="match status" value="2"/>
</dbReference>
<dbReference type="Gene3D" id="2.60.120.200">
    <property type="match status" value="1"/>
</dbReference>
<keyword evidence="5" id="KW-0732">Signal</keyword>
<dbReference type="InterPro" id="IPR013320">
    <property type="entry name" value="ConA-like_dom_sf"/>
</dbReference>
<dbReference type="Pfam" id="PF02838">
    <property type="entry name" value="Glyco_hydro_20b"/>
    <property type="match status" value="1"/>
</dbReference>
<dbReference type="InterPro" id="IPR032675">
    <property type="entry name" value="LRR_dom_sf"/>
</dbReference>
<feature type="domain" description="F5/8 type C" evidence="6">
    <location>
        <begin position="953"/>
        <end position="1108"/>
    </location>
</feature>
<dbReference type="InterPro" id="IPR008979">
    <property type="entry name" value="Galactose-bd-like_sf"/>
</dbReference>
<feature type="region of interest" description="Disordered" evidence="4">
    <location>
        <begin position="1311"/>
        <end position="1348"/>
    </location>
</feature>